<dbReference type="Pfam" id="PF10075">
    <property type="entry name" value="CSN8_PSD8_EIF3K"/>
    <property type="match status" value="1"/>
</dbReference>
<dbReference type="PANTHER" id="PTHR13339:SF0">
    <property type="entry name" value="COP9 SIGNALOSOME COMPLEX SUBUNIT 8"/>
    <property type="match status" value="1"/>
</dbReference>
<evidence type="ECO:0000313" key="8">
    <source>
        <dbReference type="Proteomes" id="UP001370490"/>
    </source>
</evidence>
<proteinExistence type="predicted"/>
<evidence type="ECO:0000313" key="7">
    <source>
        <dbReference type="EMBL" id="KAK6935082.1"/>
    </source>
</evidence>
<dbReference type="Proteomes" id="UP001370490">
    <property type="component" value="Unassembled WGS sequence"/>
</dbReference>
<dbReference type="GO" id="GO:0010387">
    <property type="term" value="P:COP9 signalosome assembly"/>
    <property type="evidence" value="ECO:0007669"/>
    <property type="project" value="InterPro"/>
</dbReference>
<keyword evidence="3" id="KW-0963">Cytoplasm</keyword>
<dbReference type="InterPro" id="IPR033205">
    <property type="entry name" value="COP9_CSN8"/>
</dbReference>
<dbReference type="EMBL" id="JBAMMX010000008">
    <property type="protein sequence ID" value="KAK6935082.1"/>
    <property type="molecule type" value="Genomic_DNA"/>
</dbReference>
<dbReference type="PANTHER" id="PTHR13339">
    <property type="entry name" value="COP9 SIGNALOSOME COMPLEX SUBUNIT 8"/>
    <property type="match status" value="1"/>
</dbReference>
<comment type="subcellular location">
    <subcellularLocation>
        <location evidence="2">Cytoplasm</location>
    </subcellularLocation>
    <subcellularLocation>
        <location evidence="1">Nucleus</location>
    </subcellularLocation>
</comment>
<evidence type="ECO:0000256" key="5">
    <source>
        <dbReference type="ARBA" id="ARBA00023242"/>
    </source>
</evidence>
<organism evidence="7 8">
    <name type="scientific">Dillenia turbinata</name>
    <dbReference type="NCBI Taxonomy" id="194707"/>
    <lineage>
        <taxon>Eukaryota</taxon>
        <taxon>Viridiplantae</taxon>
        <taxon>Streptophyta</taxon>
        <taxon>Embryophyta</taxon>
        <taxon>Tracheophyta</taxon>
        <taxon>Spermatophyta</taxon>
        <taxon>Magnoliopsida</taxon>
        <taxon>eudicotyledons</taxon>
        <taxon>Gunneridae</taxon>
        <taxon>Pentapetalae</taxon>
        <taxon>Dilleniales</taxon>
        <taxon>Dilleniaceae</taxon>
        <taxon>Dillenia</taxon>
    </lineage>
</organism>
<dbReference type="GO" id="GO:0005737">
    <property type="term" value="C:cytoplasm"/>
    <property type="evidence" value="ECO:0007669"/>
    <property type="project" value="UniProtKB-SubCell"/>
</dbReference>
<keyword evidence="8" id="KW-1185">Reference proteome</keyword>
<comment type="caution">
    <text evidence="7">The sequence shown here is derived from an EMBL/GenBank/DDBJ whole genome shotgun (WGS) entry which is preliminary data.</text>
</comment>
<gene>
    <name evidence="7" type="ORF">RJ641_035237</name>
</gene>
<keyword evidence="4" id="KW-0736">Signalosome</keyword>
<evidence type="ECO:0000259" key="6">
    <source>
        <dbReference type="Pfam" id="PF10075"/>
    </source>
</evidence>
<dbReference type="AlphaFoldDB" id="A0AAN8VX20"/>
<accession>A0AAN8VX20</accession>
<reference evidence="7 8" key="1">
    <citation type="submission" date="2023-12" db="EMBL/GenBank/DDBJ databases">
        <title>A high-quality genome assembly for Dillenia turbinata (Dilleniales).</title>
        <authorList>
            <person name="Chanderbali A."/>
        </authorList>
    </citation>
    <scope>NUCLEOTIDE SEQUENCE [LARGE SCALE GENOMIC DNA]</scope>
    <source>
        <strain evidence="7">LSX21</strain>
        <tissue evidence="7">Leaf</tissue>
    </source>
</reference>
<evidence type="ECO:0000256" key="3">
    <source>
        <dbReference type="ARBA" id="ARBA00022490"/>
    </source>
</evidence>
<name>A0AAN8VX20_9MAGN</name>
<evidence type="ECO:0000256" key="2">
    <source>
        <dbReference type="ARBA" id="ARBA00004496"/>
    </source>
</evidence>
<evidence type="ECO:0000256" key="4">
    <source>
        <dbReference type="ARBA" id="ARBA00022790"/>
    </source>
</evidence>
<dbReference type="GO" id="GO:0008180">
    <property type="term" value="C:COP9 signalosome"/>
    <property type="evidence" value="ECO:0007669"/>
    <property type="project" value="UniProtKB-KW"/>
</dbReference>
<sequence length="230" mass="26090">MFQLLLSAYSTISIYDAALFLGMSEDVVTNYVLEHGWSVDPASRMLTVKKQTIVSEQKLDPSKLQRLTEYVELALSSPVESTKISLLFGFEDRYSLVNRDEGSQLGGENWANTLKVGNSYALTARCRWRLPKDHRLACVLPKTPLILTLAWAQVLSFDLAHHDHDHNCNHDPEANPLHFLTPFEQESSMQIPGKKHRAPLNRENFTGKRRHPDLSTLLPLILPSYDTPPQ</sequence>
<dbReference type="GO" id="GO:0000338">
    <property type="term" value="P:protein deneddylation"/>
    <property type="evidence" value="ECO:0007669"/>
    <property type="project" value="InterPro"/>
</dbReference>
<dbReference type="InterPro" id="IPR033464">
    <property type="entry name" value="CSN8_PSD8_EIF3K"/>
</dbReference>
<evidence type="ECO:0000256" key="1">
    <source>
        <dbReference type="ARBA" id="ARBA00004123"/>
    </source>
</evidence>
<feature type="domain" description="CSN8/PSMD8/EIF3K" evidence="6">
    <location>
        <begin position="1"/>
        <end position="54"/>
    </location>
</feature>
<keyword evidence="5" id="KW-0539">Nucleus</keyword>
<protein>
    <submittedName>
        <fullName evidence="7">CSN8/PSMD8/EIF3K</fullName>
    </submittedName>
</protein>